<dbReference type="PANTHER" id="PTHR33116">
    <property type="entry name" value="REVERSE TRANSCRIPTASE ZINC-BINDING DOMAIN-CONTAINING PROTEIN-RELATED-RELATED"/>
    <property type="match status" value="1"/>
</dbReference>
<name>A0AAQ3UJ32_PASNO</name>
<dbReference type="EMBL" id="CP144752">
    <property type="protein sequence ID" value="WVZ91117.1"/>
    <property type="molecule type" value="Genomic_DNA"/>
</dbReference>
<gene>
    <name evidence="2" type="ORF">U9M48_037330</name>
</gene>
<evidence type="ECO:0000313" key="3">
    <source>
        <dbReference type="Proteomes" id="UP001341281"/>
    </source>
</evidence>
<dbReference type="InterPro" id="IPR000477">
    <property type="entry name" value="RT_dom"/>
</dbReference>
<evidence type="ECO:0000313" key="2">
    <source>
        <dbReference type="EMBL" id="WVZ91117.1"/>
    </source>
</evidence>
<dbReference type="Proteomes" id="UP001341281">
    <property type="component" value="Chromosome 08"/>
</dbReference>
<evidence type="ECO:0000259" key="1">
    <source>
        <dbReference type="PROSITE" id="PS50878"/>
    </source>
</evidence>
<dbReference type="AlphaFoldDB" id="A0AAQ3UJ32"/>
<sequence length="308" mass="34407">MAQSSVPSSLHLLHKSTGVSWAFLLEVLQHMGFGQKWRNLLCLLLSTSSTRVLVNGEPGKSILHLRGLRQGDPLSPMLFLLVMEALNALITKAAQENLLQPLAVHQAKHRISLYADDVIMFLRPNRDDLLLISQLLKAFGHASGLRTNLAKSSVSPINCTVEDLQVFSELLDCEIRNFPCSYLGIPLTIRKPTKNDLLPLIDKISSSLPKWKASLLSRAGRLVVVRAVFSAIPIHVMLALDLPKWVVKAIDKLRLGFLWAGRQNANGGNCLVSWEKVQRPLHYGGLGILNLETMGWALRIRWLWLQKN</sequence>
<organism evidence="2 3">
    <name type="scientific">Paspalum notatum var. saurae</name>
    <dbReference type="NCBI Taxonomy" id="547442"/>
    <lineage>
        <taxon>Eukaryota</taxon>
        <taxon>Viridiplantae</taxon>
        <taxon>Streptophyta</taxon>
        <taxon>Embryophyta</taxon>
        <taxon>Tracheophyta</taxon>
        <taxon>Spermatophyta</taxon>
        <taxon>Magnoliopsida</taxon>
        <taxon>Liliopsida</taxon>
        <taxon>Poales</taxon>
        <taxon>Poaceae</taxon>
        <taxon>PACMAD clade</taxon>
        <taxon>Panicoideae</taxon>
        <taxon>Andropogonodae</taxon>
        <taxon>Paspaleae</taxon>
        <taxon>Paspalinae</taxon>
        <taxon>Paspalum</taxon>
    </lineage>
</organism>
<reference evidence="2 3" key="1">
    <citation type="submission" date="2024-02" db="EMBL/GenBank/DDBJ databases">
        <title>High-quality chromosome-scale genome assembly of Pensacola bahiagrass (Paspalum notatum Flugge var. saurae).</title>
        <authorList>
            <person name="Vega J.M."/>
            <person name="Podio M."/>
            <person name="Orjuela J."/>
            <person name="Siena L.A."/>
            <person name="Pessino S.C."/>
            <person name="Combes M.C."/>
            <person name="Mariac C."/>
            <person name="Albertini E."/>
            <person name="Pupilli F."/>
            <person name="Ortiz J.P.A."/>
            <person name="Leblanc O."/>
        </authorList>
    </citation>
    <scope>NUCLEOTIDE SEQUENCE [LARGE SCALE GENOMIC DNA]</scope>
    <source>
        <strain evidence="2">R1</strain>
        <tissue evidence="2">Leaf</tissue>
    </source>
</reference>
<dbReference type="SUPFAM" id="SSF56672">
    <property type="entry name" value="DNA/RNA polymerases"/>
    <property type="match status" value="1"/>
</dbReference>
<dbReference type="PANTHER" id="PTHR33116:SF78">
    <property type="entry name" value="OS12G0587133 PROTEIN"/>
    <property type="match status" value="1"/>
</dbReference>
<dbReference type="PROSITE" id="PS50878">
    <property type="entry name" value="RT_POL"/>
    <property type="match status" value="1"/>
</dbReference>
<feature type="domain" description="Reverse transcriptase" evidence="1">
    <location>
        <begin position="1"/>
        <end position="187"/>
    </location>
</feature>
<dbReference type="Pfam" id="PF00078">
    <property type="entry name" value="RVT_1"/>
    <property type="match status" value="1"/>
</dbReference>
<protein>
    <recommendedName>
        <fullName evidence="1">Reverse transcriptase domain-containing protein</fullName>
    </recommendedName>
</protein>
<keyword evidence="3" id="KW-1185">Reference proteome</keyword>
<dbReference type="InterPro" id="IPR043502">
    <property type="entry name" value="DNA/RNA_pol_sf"/>
</dbReference>
<accession>A0AAQ3UJ32</accession>
<proteinExistence type="predicted"/>